<gene>
    <name evidence="3" type="ORF">BEP19_02925</name>
</gene>
<dbReference type="GO" id="GO:0005975">
    <property type="term" value="P:carbohydrate metabolic process"/>
    <property type="evidence" value="ECO:0007669"/>
    <property type="project" value="InterPro"/>
</dbReference>
<organism evidence="3 4">
    <name type="scientific">Ammoniphilus oxalaticus</name>
    <dbReference type="NCBI Taxonomy" id="66863"/>
    <lineage>
        <taxon>Bacteria</taxon>
        <taxon>Bacillati</taxon>
        <taxon>Bacillota</taxon>
        <taxon>Bacilli</taxon>
        <taxon>Bacillales</taxon>
        <taxon>Paenibacillaceae</taxon>
        <taxon>Aneurinibacillus group</taxon>
        <taxon>Ammoniphilus</taxon>
    </lineage>
</organism>
<dbReference type="EMBL" id="MCHY01000006">
    <property type="protein sequence ID" value="RKD25897.1"/>
    <property type="molecule type" value="Genomic_DNA"/>
</dbReference>
<comment type="caution">
    <text evidence="3">The sequence shown here is derived from an EMBL/GenBank/DDBJ whole genome shotgun (WGS) entry which is preliminary data.</text>
</comment>
<name>A0A419SNQ6_9BACL</name>
<protein>
    <recommendedName>
        <fullName evidence="5">DUF2334 domain-containing protein</fullName>
    </recommendedName>
</protein>
<keyword evidence="2" id="KW-0732">Signal</keyword>
<keyword evidence="1" id="KW-0812">Transmembrane</keyword>
<sequence length="579" mass="67037">MFRRFLSLLLVSLLVLPMMANGARAKQQLEALQNDDVRVLLIYSNENSAESVAVRKLDLLLHHFTKHVRLVADFALTEQMLKDATHVIYYGETERQLNKEVVSLMKGIKKPLIMVGENFEQFSSFNRRMGAILAVNQISQQDSATYFQSSPLLIKPIHVTEEMEVMLYGVKEEERVPLFVQYEDEYALTSSGVLEELVYYYIAEILHEILPNNHADEHLAYLRLEDIHPMSDPKKLKDVAAYLEERGIPYLLVVIPVYITPNTGERVYFADSPELVEVLRELQNKGGTVISHGYTHQYRDSETGEGFEFWDVVNDQFIIESNPNNSIETIRTIDQFPNEEEYRAYIEPLKKKERKYVKKRIKDSIHELASHELYPLAFEAPHYTMSQQGYEIVADYFTSIFGQIQLSDENWEQMSAPPYLSSAHLLRGMALYPETIGYVDGTVEGSMENQKRLNQVLIVRDSVIGGFYHPYLGVEPLPEFLSLYEKVPNLKWIDFKKHSNAVKTSRVQISTEKTGTIHIKNDIARWENIWNHSELSSLEKVLWGLTTIVLLFILLFLAFSFYLRTQVKKRLFKERDTIG</sequence>
<keyword evidence="1" id="KW-0472">Membrane</keyword>
<evidence type="ECO:0000313" key="4">
    <source>
        <dbReference type="Proteomes" id="UP000284219"/>
    </source>
</evidence>
<reference evidence="3 4" key="1">
    <citation type="submission" date="2016-08" db="EMBL/GenBank/DDBJ databases">
        <title>Novel Firmicute Genomes.</title>
        <authorList>
            <person name="Poppleton D.I."/>
            <person name="Gribaldo S."/>
        </authorList>
    </citation>
    <scope>NUCLEOTIDE SEQUENCE [LARGE SCALE GENOMIC DNA]</scope>
    <source>
        <strain evidence="3 4">RAOx-1</strain>
    </source>
</reference>
<dbReference type="Proteomes" id="UP000284219">
    <property type="component" value="Unassembled WGS sequence"/>
</dbReference>
<proteinExistence type="predicted"/>
<feature type="chain" id="PRO_5039589768" description="DUF2334 domain-containing protein" evidence="2">
    <location>
        <begin position="21"/>
        <end position="579"/>
    </location>
</feature>
<dbReference type="SUPFAM" id="SSF88713">
    <property type="entry name" value="Glycoside hydrolase/deacetylase"/>
    <property type="match status" value="1"/>
</dbReference>
<dbReference type="CDD" id="cd10923">
    <property type="entry name" value="CE4_COG5298"/>
    <property type="match status" value="1"/>
</dbReference>
<dbReference type="Pfam" id="PF10096">
    <property type="entry name" value="DUF2334"/>
    <property type="match status" value="1"/>
</dbReference>
<dbReference type="RefSeq" id="WP_120188576.1">
    <property type="nucleotide sequence ID" value="NZ_MCHY01000006.1"/>
</dbReference>
<feature type="transmembrane region" description="Helical" evidence="1">
    <location>
        <begin position="541"/>
        <end position="563"/>
    </location>
</feature>
<keyword evidence="1" id="KW-1133">Transmembrane helix</keyword>
<accession>A0A419SNQ6</accession>
<feature type="signal peptide" evidence="2">
    <location>
        <begin position="1"/>
        <end position="20"/>
    </location>
</feature>
<evidence type="ECO:0000313" key="3">
    <source>
        <dbReference type="EMBL" id="RKD25897.1"/>
    </source>
</evidence>
<keyword evidence="4" id="KW-1185">Reference proteome</keyword>
<evidence type="ECO:0000256" key="2">
    <source>
        <dbReference type="SAM" id="SignalP"/>
    </source>
</evidence>
<dbReference type="InterPro" id="IPR018763">
    <property type="entry name" value="DUF2334"/>
</dbReference>
<evidence type="ECO:0000256" key="1">
    <source>
        <dbReference type="SAM" id="Phobius"/>
    </source>
</evidence>
<dbReference type="InterPro" id="IPR011330">
    <property type="entry name" value="Glyco_hydro/deAcase_b/a-brl"/>
</dbReference>
<evidence type="ECO:0008006" key="5">
    <source>
        <dbReference type="Google" id="ProtNLM"/>
    </source>
</evidence>
<dbReference type="OrthoDB" id="2339428at2"/>
<dbReference type="AlphaFoldDB" id="A0A419SNQ6"/>